<proteinExistence type="predicted"/>
<keyword evidence="1" id="KW-0812">Transmembrane</keyword>
<name>A0ABY4ZWV9_9CAUL</name>
<feature type="transmembrane region" description="Helical" evidence="1">
    <location>
        <begin position="64"/>
        <end position="82"/>
    </location>
</feature>
<sequence>MTGQEGLVAGALSAGFLVLAAFFLRFWGRTRDGLFLAFSAAFALMAVNQALPVVLRIAQEDRGGIYLIRLAAFLLIIVAVVGKNLKRDPEG</sequence>
<evidence type="ECO:0000313" key="3">
    <source>
        <dbReference type="Proteomes" id="UP001057520"/>
    </source>
</evidence>
<keyword evidence="3" id="KW-1185">Reference proteome</keyword>
<reference evidence="2 3" key="1">
    <citation type="submission" date="2022-04" db="EMBL/GenBank/DDBJ databases">
        <title>Genome sequence of soybean root-associated Caulobacter segnis RL271.</title>
        <authorList>
            <person name="Longley R."/>
            <person name="Bonito G."/>
            <person name="Trigodet F."/>
            <person name="Crosson S."/>
            <person name="Fiebig A."/>
        </authorList>
    </citation>
    <scope>NUCLEOTIDE SEQUENCE [LARGE SCALE GENOMIC DNA]</scope>
    <source>
        <strain evidence="2 3">RL271</strain>
    </source>
</reference>
<protein>
    <submittedName>
        <fullName evidence="2">DUF5985 family protein</fullName>
    </submittedName>
</protein>
<feature type="transmembrane region" description="Helical" evidence="1">
    <location>
        <begin position="6"/>
        <end position="27"/>
    </location>
</feature>
<dbReference type="EMBL" id="CP096040">
    <property type="protein sequence ID" value="USQ97190.1"/>
    <property type="molecule type" value="Genomic_DNA"/>
</dbReference>
<dbReference type="Proteomes" id="UP001057520">
    <property type="component" value="Chromosome"/>
</dbReference>
<keyword evidence="1" id="KW-1133">Transmembrane helix</keyword>
<dbReference type="InterPro" id="IPR046027">
    <property type="entry name" value="DUF5985"/>
</dbReference>
<gene>
    <name evidence="2" type="ORF">MZV50_06505</name>
</gene>
<evidence type="ECO:0000256" key="1">
    <source>
        <dbReference type="SAM" id="Phobius"/>
    </source>
</evidence>
<evidence type="ECO:0000313" key="2">
    <source>
        <dbReference type="EMBL" id="USQ97190.1"/>
    </source>
</evidence>
<keyword evidence="1" id="KW-0472">Membrane</keyword>
<organism evidence="2 3">
    <name type="scientific">Caulobacter segnis</name>
    <dbReference type="NCBI Taxonomy" id="88688"/>
    <lineage>
        <taxon>Bacteria</taxon>
        <taxon>Pseudomonadati</taxon>
        <taxon>Pseudomonadota</taxon>
        <taxon>Alphaproteobacteria</taxon>
        <taxon>Caulobacterales</taxon>
        <taxon>Caulobacteraceae</taxon>
        <taxon>Caulobacter</taxon>
    </lineage>
</organism>
<accession>A0ABY4ZWV9</accession>
<dbReference type="Pfam" id="PF19447">
    <property type="entry name" value="DUF5985"/>
    <property type="match status" value="1"/>
</dbReference>
<feature type="transmembrane region" description="Helical" evidence="1">
    <location>
        <begin position="34"/>
        <end position="58"/>
    </location>
</feature>